<dbReference type="GO" id="GO:0005886">
    <property type="term" value="C:plasma membrane"/>
    <property type="evidence" value="ECO:0007669"/>
    <property type="project" value="TreeGrafter"/>
</dbReference>
<reference evidence="2 3" key="1">
    <citation type="submission" date="2020-02" db="EMBL/GenBank/DDBJ databases">
        <title>Draft genome sequence of Limisphaera ngatamarikiensis NGM72.4T, a thermophilic Verrucomicrobia grouped in subdivision 3.</title>
        <authorList>
            <person name="Carere C.R."/>
            <person name="Steen J."/>
            <person name="Hugenholtz P."/>
            <person name="Stott M.B."/>
        </authorList>
    </citation>
    <scope>NUCLEOTIDE SEQUENCE [LARGE SCALE GENOMIC DNA]</scope>
    <source>
        <strain evidence="2 3">NGM72.4</strain>
    </source>
</reference>
<protein>
    <submittedName>
        <fullName evidence="2">ATP-binding cassette domain-containing protein</fullName>
    </submittedName>
</protein>
<dbReference type="SUPFAM" id="SSF52540">
    <property type="entry name" value="P-loop containing nucleoside triphosphate hydrolases"/>
    <property type="match status" value="1"/>
</dbReference>
<evidence type="ECO:0000313" key="3">
    <source>
        <dbReference type="Proteomes" id="UP000477311"/>
    </source>
</evidence>
<dbReference type="AlphaFoldDB" id="A0A6M1RP63"/>
<accession>A0A6M1RP63</accession>
<dbReference type="Proteomes" id="UP000477311">
    <property type="component" value="Unassembled WGS sequence"/>
</dbReference>
<dbReference type="PROSITE" id="PS50893">
    <property type="entry name" value="ABC_TRANSPORTER_2"/>
    <property type="match status" value="1"/>
</dbReference>
<organism evidence="2 3">
    <name type="scientific">Limisphaera ngatamarikiensis</name>
    <dbReference type="NCBI Taxonomy" id="1324935"/>
    <lineage>
        <taxon>Bacteria</taxon>
        <taxon>Pseudomonadati</taxon>
        <taxon>Verrucomicrobiota</taxon>
        <taxon>Verrucomicrobiia</taxon>
        <taxon>Limisphaerales</taxon>
        <taxon>Limisphaeraceae</taxon>
        <taxon>Limisphaera</taxon>
    </lineage>
</organism>
<dbReference type="PANTHER" id="PTHR24220">
    <property type="entry name" value="IMPORT ATP-BINDING PROTEIN"/>
    <property type="match status" value="1"/>
</dbReference>
<dbReference type="RefSeq" id="WP_165105968.1">
    <property type="nucleotide sequence ID" value="NZ_JAAKYA010000017.1"/>
</dbReference>
<dbReference type="InterPro" id="IPR027417">
    <property type="entry name" value="P-loop_NTPase"/>
</dbReference>
<keyword evidence="2" id="KW-0067">ATP-binding</keyword>
<gene>
    <name evidence="2" type="ORF">G4L39_03555</name>
</gene>
<dbReference type="GO" id="GO:0005524">
    <property type="term" value="F:ATP binding"/>
    <property type="evidence" value="ECO:0007669"/>
    <property type="project" value="UniProtKB-KW"/>
</dbReference>
<dbReference type="PANTHER" id="PTHR24220:SF684">
    <property type="entry name" value="FE(3+) IONS IMPORT ATP-BINDING PROTEIN FBPC"/>
    <property type="match status" value="1"/>
</dbReference>
<name>A0A6M1RP63_9BACT</name>
<feature type="domain" description="ABC transporter" evidence="1">
    <location>
        <begin position="11"/>
        <end position="255"/>
    </location>
</feature>
<dbReference type="GO" id="GO:0022857">
    <property type="term" value="F:transmembrane transporter activity"/>
    <property type="evidence" value="ECO:0007669"/>
    <property type="project" value="TreeGrafter"/>
</dbReference>
<evidence type="ECO:0000259" key="1">
    <source>
        <dbReference type="PROSITE" id="PS50893"/>
    </source>
</evidence>
<evidence type="ECO:0000313" key="2">
    <source>
        <dbReference type="EMBL" id="NGO38475.1"/>
    </source>
</evidence>
<dbReference type="Pfam" id="PF00005">
    <property type="entry name" value="ABC_tran"/>
    <property type="match status" value="1"/>
</dbReference>
<keyword evidence="2" id="KW-0547">Nucleotide-binding</keyword>
<proteinExistence type="predicted"/>
<sequence>MTPSEPSPAVLEMEDVAVASFHAPNRVMLRDVNWRVNSGEFWILSGPHGSGRTDFLLTAAGLLPPRAGRIRWFGQPPPQTENGRQALRRKIGFVFEQGHLFSDLTLAENLALPYEYHGLDRNVPAETRVKQMLEATHLSPWAQARPASLPVAWQRRALLARALMLQPRLLLLDCPLRGLDRHHAEWWHRTLLALHAGTFPAVPHPLTLILTTEDPPAWLVPNRGEAWLESGAFRVLAMPETTRARSGPEATGENAR</sequence>
<comment type="caution">
    <text evidence="2">The sequence shown here is derived from an EMBL/GenBank/DDBJ whole genome shotgun (WGS) entry which is preliminary data.</text>
</comment>
<dbReference type="Gene3D" id="3.40.50.300">
    <property type="entry name" value="P-loop containing nucleotide triphosphate hydrolases"/>
    <property type="match status" value="1"/>
</dbReference>
<dbReference type="InterPro" id="IPR003439">
    <property type="entry name" value="ABC_transporter-like_ATP-bd"/>
</dbReference>
<dbReference type="GO" id="GO:0016887">
    <property type="term" value="F:ATP hydrolysis activity"/>
    <property type="evidence" value="ECO:0007669"/>
    <property type="project" value="InterPro"/>
</dbReference>
<dbReference type="EMBL" id="JAAKYA010000017">
    <property type="protein sequence ID" value="NGO38475.1"/>
    <property type="molecule type" value="Genomic_DNA"/>
</dbReference>
<dbReference type="InterPro" id="IPR015854">
    <property type="entry name" value="ABC_transpr_LolD-like"/>
</dbReference>
<keyword evidence="3" id="KW-1185">Reference proteome</keyword>